<dbReference type="InterPro" id="IPR027256">
    <property type="entry name" value="P-typ_ATPase_IB"/>
</dbReference>
<dbReference type="CDD" id="cd00371">
    <property type="entry name" value="HMA"/>
    <property type="match status" value="2"/>
</dbReference>
<proteinExistence type="predicted"/>
<evidence type="ECO:0000256" key="1">
    <source>
        <dbReference type="SAM" id="Phobius"/>
    </source>
</evidence>
<dbReference type="SUPFAM" id="SSF55008">
    <property type="entry name" value="HMA, heavy metal-associated domain"/>
    <property type="match status" value="2"/>
</dbReference>
<dbReference type="Proteomes" id="UP000886817">
    <property type="component" value="Unassembled WGS sequence"/>
</dbReference>
<comment type="caution">
    <text evidence="3">The sequence shown here is derived from an EMBL/GenBank/DDBJ whole genome shotgun (WGS) entry which is preliminary data.</text>
</comment>
<evidence type="ECO:0000313" key="4">
    <source>
        <dbReference type="Proteomes" id="UP000886817"/>
    </source>
</evidence>
<keyword evidence="1" id="KW-1133">Transmembrane helix</keyword>
<dbReference type="InterPro" id="IPR006121">
    <property type="entry name" value="HMA_dom"/>
</dbReference>
<dbReference type="AlphaFoldDB" id="A0A9D1WIL4"/>
<reference evidence="3" key="2">
    <citation type="submission" date="2021-04" db="EMBL/GenBank/DDBJ databases">
        <authorList>
            <person name="Gilroy R."/>
        </authorList>
    </citation>
    <scope>NUCLEOTIDE SEQUENCE</scope>
    <source>
        <strain evidence="3">ChiSjej1B19-8411</strain>
    </source>
</reference>
<dbReference type="Pfam" id="PF00403">
    <property type="entry name" value="HMA"/>
    <property type="match status" value="2"/>
</dbReference>
<dbReference type="GO" id="GO:0019829">
    <property type="term" value="F:ATPase-coupled monoatomic cation transmembrane transporter activity"/>
    <property type="evidence" value="ECO:0007669"/>
    <property type="project" value="InterPro"/>
</dbReference>
<gene>
    <name evidence="3" type="ORF">IAA45_07760</name>
</gene>
<feature type="transmembrane region" description="Helical" evidence="1">
    <location>
        <begin position="183"/>
        <end position="200"/>
    </location>
</feature>
<dbReference type="GO" id="GO:0046872">
    <property type="term" value="F:metal ion binding"/>
    <property type="evidence" value="ECO:0007669"/>
    <property type="project" value="InterPro"/>
</dbReference>
<dbReference type="Gene3D" id="3.30.70.100">
    <property type="match status" value="2"/>
</dbReference>
<evidence type="ECO:0000259" key="2">
    <source>
        <dbReference type="PROSITE" id="PS50846"/>
    </source>
</evidence>
<dbReference type="InterPro" id="IPR036163">
    <property type="entry name" value="HMA_dom_sf"/>
</dbReference>
<sequence>MPDADCEKKVYLLENLGCANCAAKMEAKIKDLPGVEYAAITFATKQLRLSAKNHAELLPRIQEICSSIESEVRVIPRTKSPGAQITRTYTLENLGCANCAAKMERRIQELPGVTNATITFATRQLRVTGKNPDSLIQQMQNICSSIESEVVLKMKDTRPGSPEVLPVASAVPPARKLSDNSKTLIVLCLGAALFIAGEILEHMGMTIPSLIALVIGYILLGGKVVLTAVK</sequence>
<keyword evidence="1" id="KW-0472">Membrane</keyword>
<feature type="transmembrane region" description="Helical" evidence="1">
    <location>
        <begin position="206"/>
        <end position="226"/>
    </location>
</feature>
<dbReference type="PRINTS" id="PR00941">
    <property type="entry name" value="CDATPASE"/>
</dbReference>
<organism evidence="3 4">
    <name type="scientific">Candidatus Blautia gallistercoris</name>
    <dbReference type="NCBI Taxonomy" id="2838490"/>
    <lineage>
        <taxon>Bacteria</taxon>
        <taxon>Bacillati</taxon>
        <taxon>Bacillota</taxon>
        <taxon>Clostridia</taxon>
        <taxon>Lachnospirales</taxon>
        <taxon>Lachnospiraceae</taxon>
        <taxon>Blautia</taxon>
    </lineage>
</organism>
<name>A0A9D1WIL4_9FIRM</name>
<feature type="domain" description="HMA" evidence="2">
    <location>
        <begin position="85"/>
        <end position="151"/>
    </location>
</feature>
<evidence type="ECO:0000313" key="3">
    <source>
        <dbReference type="EMBL" id="HIX59593.1"/>
    </source>
</evidence>
<keyword evidence="1" id="KW-0812">Transmembrane</keyword>
<reference evidence="3" key="1">
    <citation type="journal article" date="2021" name="PeerJ">
        <title>Extensive microbial diversity within the chicken gut microbiome revealed by metagenomics and culture.</title>
        <authorList>
            <person name="Gilroy R."/>
            <person name="Ravi A."/>
            <person name="Getino M."/>
            <person name="Pursley I."/>
            <person name="Horton D.L."/>
            <person name="Alikhan N.F."/>
            <person name="Baker D."/>
            <person name="Gharbi K."/>
            <person name="Hall N."/>
            <person name="Watson M."/>
            <person name="Adriaenssens E.M."/>
            <person name="Foster-Nyarko E."/>
            <person name="Jarju S."/>
            <person name="Secka A."/>
            <person name="Antonio M."/>
            <person name="Oren A."/>
            <person name="Chaudhuri R.R."/>
            <person name="La Ragione R."/>
            <person name="Hildebrand F."/>
            <person name="Pallen M.J."/>
        </authorList>
    </citation>
    <scope>NUCLEOTIDE SEQUENCE</scope>
    <source>
        <strain evidence="3">ChiSjej1B19-8411</strain>
    </source>
</reference>
<accession>A0A9D1WIL4</accession>
<dbReference type="EMBL" id="DXEX01000170">
    <property type="protein sequence ID" value="HIX59593.1"/>
    <property type="molecule type" value="Genomic_DNA"/>
</dbReference>
<dbReference type="GO" id="GO:0016020">
    <property type="term" value="C:membrane"/>
    <property type="evidence" value="ECO:0007669"/>
    <property type="project" value="InterPro"/>
</dbReference>
<feature type="domain" description="HMA" evidence="2">
    <location>
        <begin position="7"/>
        <end position="73"/>
    </location>
</feature>
<protein>
    <submittedName>
        <fullName evidence="3">Cation transporter</fullName>
    </submittedName>
</protein>
<feature type="non-terminal residue" evidence="3">
    <location>
        <position position="230"/>
    </location>
</feature>
<dbReference type="PROSITE" id="PS50846">
    <property type="entry name" value="HMA_2"/>
    <property type="match status" value="2"/>
</dbReference>